<name>A0A6I6A7M9_9PLAN</name>
<keyword evidence="2" id="KW-1185">Reference proteome</keyword>
<sequence>MTVLIFLLLVGRYIQFRQQHHALSQLSLLKNITPRHARLVTGTEVLTVPIEVLQVEDQVEVALVM</sequence>
<evidence type="ECO:0000313" key="1">
    <source>
        <dbReference type="EMBL" id="QGQ21189.1"/>
    </source>
</evidence>
<gene>
    <name evidence="1" type="ORF">F1728_00040</name>
</gene>
<protein>
    <submittedName>
        <fullName evidence="1">Uncharacterized protein</fullName>
    </submittedName>
</protein>
<dbReference type="Proteomes" id="UP000427281">
    <property type="component" value="Chromosome"/>
</dbReference>
<reference evidence="1 2" key="1">
    <citation type="submission" date="2019-09" db="EMBL/GenBank/DDBJ databases">
        <title>Gimesia benthica sp. nov., a novel bacterium isolated from deep-sea water of the Northwest Indian Ocean.</title>
        <authorList>
            <person name="Dai X."/>
        </authorList>
    </citation>
    <scope>NUCLEOTIDE SEQUENCE [LARGE SCALE GENOMIC DNA]</scope>
    <source>
        <strain evidence="1 2">E7</strain>
    </source>
</reference>
<evidence type="ECO:0000313" key="2">
    <source>
        <dbReference type="Proteomes" id="UP000427281"/>
    </source>
</evidence>
<proteinExistence type="predicted"/>
<organism evidence="1 2">
    <name type="scientific">Gimesia benthica</name>
    <dbReference type="NCBI Taxonomy" id="2608982"/>
    <lineage>
        <taxon>Bacteria</taxon>
        <taxon>Pseudomonadati</taxon>
        <taxon>Planctomycetota</taxon>
        <taxon>Planctomycetia</taxon>
        <taxon>Planctomycetales</taxon>
        <taxon>Planctomycetaceae</taxon>
        <taxon>Gimesia</taxon>
    </lineage>
</organism>
<dbReference type="AlphaFoldDB" id="A0A6I6A7M9"/>
<dbReference type="KEGG" id="gim:F1728_00040"/>
<accession>A0A6I6A7M9</accession>
<dbReference type="EMBL" id="CP043930">
    <property type="protein sequence ID" value="QGQ21189.1"/>
    <property type="molecule type" value="Genomic_DNA"/>
</dbReference>